<dbReference type="GO" id="GO:0005634">
    <property type="term" value="C:nucleus"/>
    <property type="evidence" value="ECO:0007669"/>
    <property type="project" value="TreeGrafter"/>
</dbReference>
<dbReference type="PANTHER" id="PTHR11139">
    <property type="entry name" value="ATAXIA TELANGIECTASIA MUTATED ATM -RELATED"/>
    <property type="match status" value="1"/>
</dbReference>
<comment type="catalytic activity">
    <reaction evidence="1">
        <text>L-threonyl-[protein] + ATP = O-phospho-L-threonyl-[protein] + ADP + H(+)</text>
        <dbReference type="Rhea" id="RHEA:46608"/>
        <dbReference type="Rhea" id="RHEA-COMP:11060"/>
        <dbReference type="Rhea" id="RHEA-COMP:11605"/>
        <dbReference type="ChEBI" id="CHEBI:15378"/>
        <dbReference type="ChEBI" id="CHEBI:30013"/>
        <dbReference type="ChEBI" id="CHEBI:30616"/>
        <dbReference type="ChEBI" id="CHEBI:61977"/>
        <dbReference type="ChEBI" id="CHEBI:456216"/>
        <dbReference type="EC" id="2.7.11.1"/>
    </reaction>
</comment>
<keyword evidence="1" id="KW-0067">ATP-binding</keyword>
<dbReference type="EC" id="2.7.11.1" evidence="1"/>
<name>A0AAW1PDD5_9CHLO</name>
<dbReference type="GO" id="GO:0005737">
    <property type="term" value="C:cytoplasm"/>
    <property type="evidence" value="ECO:0007669"/>
    <property type="project" value="TreeGrafter"/>
</dbReference>
<gene>
    <name evidence="4" type="ORF">WJX72_010074</name>
</gene>
<keyword evidence="1" id="KW-0547">Nucleotide-binding</keyword>
<dbReference type="Pfam" id="PF11865">
    <property type="entry name" value="mTOR_dom"/>
    <property type="match status" value="1"/>
</dbReference>
<comment type="similarity">
    <text evidence="1">Belongs to the PI3/PI4-kinase family.</text>
</comment>
<keyword evidence="5" id="KW-1185">Reference proteome</keyword>
<keyword evidence="1" id="KW-0723">Serine/threonine-protein kinase</keyword>
<dbReference type="GO" id="GO:0031932">
    <property type="term" value="C:TORC2 complex"/>
    <property type="evidence" value="ECO:0007669"/>
    <property type="project" value="TreeGrafter"/>
</dbReference>
<dbReference type="GO" id="GO:0016242">
    <property type="term" value="P:negative regulation of macroautophagy"/>
    <property type="evidence" value="ECO:0007669"/>
    <property type="project" value="TreeGrafter"/>
</dbReference>
<proteinExistence type="inferred from homology"/>
<feature type="domain" description="FAT" evidence="3">
    <location>
        <begin position="1270"/>
        <end position="1372"/>
    </location>
</feature>
<dbReference type="InterPro" id="IPR014009">
    <property type="entry name" value="PIK_FAT"/>
</dbReference>
<dbReference type="InterPro" id="IPR024585">
    <property type="entry name" value="mTOR_dom"/>
</dbReference>
<dbReference type="GO" id="GO:0005524">
    <property type="term" value="F:ATP binding"/>
    <property type="evidence" value="ECO:0007669"/>
    <property type="project" value="UniProtKB-KW"/>
</dbReference>
<protein>
    <recommendedName>
        <fullName evidence="1">Serine/threonine-protein kinase TOR</fullName>
        <ecNumber evidence="1">2.7.11.1</ecNumber>
    </recommendedName>
</protein>
<dbReference type="FunFam" id="1.25.40.10:FF:000228">
    <property type="entry name" value="Serine/threonine-protein kinase TOR"/>
    <property type="match status" value="1"/>
</dbReference>
<dbReference type="GO" id="GO:0004674">
    <property type="term" value="F:protein serine/threonine kinase activity"/>
    <property type="evidence" value="ECO:0007669"/>
    <property type="project" value="UniProtKB-KW"/>
</dbReference>
<feature type="region of interest" description="Disordered" evidence="2">
    <location>
        <begin position="772"/>
        <end position="805"/>
    </location>
</feature>
<dbReference type="Gene3D" id="1.25.10.10">
    <property type="entry name" value="Leucine-rich Repeat Variant"/>
    <property type="match status" value="4"/>
</dbReference>
<evidence type="ECO:0000259" key="3">
    <source>
        <dbReference type="PROSITE" id="PS51189"/>
    </source>
</evidence>
<evidence type="ECO:0000313" key="5">
    <source>
        <dbReference type="Proteomes" id="UP001489004"/>
    </source>
</evidence>
<keyword evidence="1" id="KW-0418">Kinase</keyword>
<dbReference type="PROSITE" id="PS51189">
    <property type="entry name" value="FAT"/>
    <property type="match status" value="1"/>
</dbReference>
<dbReference type="InterPro" id="IPR011989">
    <property type="entry name" value="ARM-like"/>
</dbReference>
<dbReference type="GO" id="GO:0031929">
    <property type="term" value="P:TOR signaling"/>
    <property type="evidence" value="ECO:0007669"/>
    <property type="project" value="TreeGrafter"/>
</dbReference>
<accession>A0AAW1PDD5</accession>
<dbReference type="SMART" id="SM01346">
    <property type="entry name" value="DUF3385"/>
    <property type="match status" value="1"/>
</dbReference>
<evidence type="ECO:0000313" key="4">
    <source>
        <dbReference type="EMBL" id="KAK9806315.1"/>
    </source>
</evidence>
<keyword evidence="1" id="KW-0808">Transferase</keyword>
<dbReference type="GO" id="GO:0031931">
    <property type="term" value="C:TORC1 complex"/>
    <property type="evidence" value="ECO:0007669"/>
    <property type="project" value="TreeGrafter"/>
</dbReference>
<dbReference type="EMBL" id="JALJOR010000014">
    <property type="protein sequence ID" value="KAK9806315.1"/>
    <property type="molecule type" value="Genomic_DNA"/>
</dbReference>
<organism evidence="4 5">
    <name type="scientific">[Myrmecia] bisecta</name>
    <dbReference type="NCBI Taxonomy" id="41462"/>
    <lineage>
        <taxon>Eukaryota</taxon>
        <taxon>Viridiplantae</taxon>
        <taxon>Chlorophyta</taxon>
        <taxon>core chlorophytes</taxon>
        <taxon>Trebouxiophyceae</taxon>
        <taxon>Trebouxiales</taxon>
        <taxon>Trebouxiaceae</taxon>
        <taxon>Myrmecia</taxon>
    </lineage>
</organism>
<sequence length="1372" mass="150096">MNELYKRIYSMVTSTDQSARLGGVLAIDELIDVKLMGESAAKISNFALYLKEAFVPTTEPVVLEVAAATLGHLVKSGGALTADIVEEQVKKAISWLRPDERQETMRYAGVLVLRELAENAPAVFNVHVKAFIEVIFYGLQDEKTIVREASVAALRACLCLVEKRETRYRVQWYYRLFEETQKGLTRGTTLPVVHGSLLALGELLRHTGEFMLARYREVVETVLRFRDSKEKLIRRAVIVLLPRLAAFAPERFAATYLKPCTDYLLSVLKTPGERGAGFMALGDMAMALVAVGCGAQLGPVLPKVADQIREAITVKGRSRPGAADALQCVGVLAVALRGQWKPYAAELIEPMIHTGLSETLVQALKAIVNSLPELLSEVQIQLLDLLSLVLARRPYSESRSAGSLNQLSQALLLGELQGAALVRLALATLGSFDFGLHSLLEFVRDHILNYLDDNDVSIRRAAALAAAQVLQRHVTSNPSPNIIAGVPVPAALGPVQGGVKVVEAVLGRLLMAAVADISLTVRRTVLETFKDTNALDPVLAQADSLRALFVALNDEAGVVRALAIRVVGRLAHRNPAYVMPALRRHLMQLLNDMDHSPDSRQREESAHLLGCLIHSAPRLVMPYVSPILKALVAKLRTSSTVLVTHPAGASGKGAVQGGGESGVVASVLATTGELARVAGPGLRPHIGDILPLIIDSIQDTSGGIKRIVAVATLGQVVESTGIVVTPYMEYPQLLGVLLRMLNEGTSNVQYEVLKVLGIIGALDPHTHKMNQASLQGEGKLEREGVRPQRHAAHTSTGPGEPRTLGTLGGDEFAGDLLPATGLVTSSEEYYPTVAINALMRALRDPTMSSHHPRVVRSLFYIFQALHLAAVPYLPKVMPVLFSVVRTSDDTLREFLFQQLTVLVSFLRQHVRKYLTDILLLIHDHWQPNSALLPQILNLLSELSVALRDDMRMYLPDLLPKFVALFAEAERSGVYDMVRPALQALEALGTALEDHLQLLLPALVRLIHPGVLGTPIDIRRAALQSMRRLLPRMNLAGYASTILHPLIRVLAGAHDETRRDAMDTITALALPLGPDFAIFAPTIKKTMAAHKMQHERFTRLCNKLLKHEPPCMSEAEDWESANGWLDQLAPAPTNATAASGQPDANGGVQRLPVNDWALKRAWESSQRSTKEDWAEWMRHFSVELLKESPSPALRATHSLAQVQPSMARELFAAGFVSCWAELEEGLQEQLVRSLEAALASPTIPPEIVTTLLNLAEFMEHDEKSLPLDTRTLGALAEKCHAFAKALHYKELEYATSPETAVEALISINNHLRQPEAAVGILSLAQQQLHMDLKESWYEKLNRWDEALEAYERKYAASPPGSAAHVEAALGRLR</sequence>
<dbReference type="PANTHER" id="PTHR11139:SF9">
    <property type="entry name" value="SERINE_THREONINE-PROTEIN KINASE MTOR"/>
    <property type="match status" value="1"/>
</dbReference>
<reference evidence="4 5" key="1">
    <citation type="journal article" date="2024" name="Nat. Commun.">
        <title>Phylogenomics reveals the evolutionary origins of lichenization in chlorophyte algae.</title>
        <authorList>
            <person name="Puginier C."/>
            <person name="Libourel C."/>
            <person name="Otte J."/>
            <person name="Skaloud P."/>
            <person name="Haon M."/>
            <person name="Grisel S."/>
            <person name="Petersen M."/>
            <person name="Berrin J.G."/>
            <person name="Delaux P.M."/>
            <person name="Dal Grande F."/>
            <person name="Keller J."/>
        </authorList>
    </citation>
    <scope>NUCLEOTIDE SEQUENCE [LARGE SCALE GENOMIC DNA]</scope>
    <source>
        <strain evidence="4 5">SAG 2043</strain>
    </source>
</reference>
<dbReference type="InterPro" id="IPR016024">
    <property type="entry name" value="ARM-type_fold"/>
</dbReference>
<dbReference type="SUPFAM" id="SSF48371">
    <property type="entry name" value="ARM repeat"/>
    <property type="match status" value="1"/>
</dbReference>
<dbReference type="Proteomes" id="UP001489004">
    <property type="component" value="Unassembled WGS sequence"/>
</dbReference>
<evidence type="ECO:0000256" key="1">
    <source>
        <dbReference type="RuleBase" id="RU364109"/>
    </source>
</evidence>
<evidence type="ECO:0000256" key="2">
    <source>
        <dbReference type="SAM" id="MobiDB-lite"/>
    </source>
</evidence>
<comment type="caution">
    <text evidence="4">The sequence shown here is derived from an EMBL/GenBank/DDBJ whole genome shotgun (WGS) entry which is preliminary data.</text>
</comment>
<dbReference type="InterPro" id="IPR050517">
    <property type="entry name" value="DDR_Repair_Kinase"/>
</dbReference>